<evidence type="ECO:0000256" key="1">
    <source>
        <dbReference type="SAM" id="MobiDB-lite"/>
    </source>
</evidence>
<gene>
    <name evidence="3" type="ORF">BCR44DRAFT_122403</name>
</gene>
<evidence type="ECO:0000256" key="2">
    <source>
        <dbReference type="SAM" id="Phobius"/>
    </source>
</evidence>
<evidence type="ECO:0000313" key="4">
    <source>
        <dbReference type="Proteomes" id="UP000193411"/>
    </source>
</evidence>
<keyword evidence="2" id="KW-1133">Transmembrane helix</keyword>
<feature type="compositionally biased region" description="Low complexity" evidence="1">
    <location>
        <begin position="65"/>
        <end position="76"/>
    </location>
</feature>
<keyword evidence="4" id="KW-1185">Reference proteome</keyword>
<feature type="compositionally biased region" description="Polar residues" evidence="1">
    <location>
        <begin position="23"/>
        <end position="33"/>
    </location>
</feature>
<feature type="transmembrane region" description="Helical" evidence="2">
    <location>
        <begin position="132"/>
        <end position="152"/>
    </location>
</feature>
<dbReference type="Proteomes" id="UP000193411">
    <property type="component" value="Unassembled WGS sequence"/>
</dbReference>
<feature type="transmembrane region" description="Helical" evidence="2">
    <location>
        <begin position="100"/>
        <end position="126"/>
    </location>
</feature>
<dbReference type="EMBL" id="MCFL01000036">
    <property type="protein sequence ID" value="ORZ33434.1"/>
    <property type="molecule type" value="Genomic_DNA"/>
</dbReference>
<comment type="caution">
    <text evidence="3">The sequence shown here is derived from an EMBL/GenBank/DDBJ whole genome shotgun (WGS) entry which is preliminary data.</text>
</comment>
<reference evidence="3 4" key="1">
    <citation type="submission" date="2016-07" db="EMBL/GenBank/DDBJ databases">
        <title>Pervasive Adenine N6-methylation of Active Genes in Fungi.</title>
        <authorList>
            <consortium name="DOE Joint Genome Institute"/>
            <person name="Mondo S.J."/>
            <person name="Dannebaum R.O."/>
            <person name="Kuo R.C."/>
            <person name="Labutti K."/>
            <person name="Haridas S."/>
            <person name="Kuo A."/>
            <person name="Salamov A."/>
            <person name="Ahrendt S.R."/>
            <person name="Lipzen A."/>
            <person name="Sullivan W."/>
            <person name="Andreopoulos W.B."/>
            <person name="Clum A."/>
            <person name="Lindquist E."/>
            <person name="Daum C."/>
            <person name="Ramamoorthy G.K."/>
            <person name="Gryganskyi A."/>
            <person name="Culley D."/>
            <person name="Magnuson J.K."/>
            <person name="James T.Y."/>
            <person name="O'Malley M.A."/>
            <person name="Stajich J.E."/>
            <person name="Spatafora J.W."/>
            <person name="Visel A."/>
            <person name="Grigoriev I.V."/>
        </authorList>
    </citation>
    <scope>NUCLEOTIDE SEQUENCE [LARGE SCALE GENOMIC DNA]</scope>
    <source>
        <strain evidence="3 4">PL171</strain>
    </source>
</reference>
<dbReference type="OrthoDB" id="5537783at2759"/>
<protein>
    <submittedName>
        <fullName evidence="3">Uncharacterized protein</fullName>
    </submittedName>
</protein>
<organism evidence="3 4">
    <name type="scientific">Catenaria anguillulae PL171</name>
    <dbReference type="NCBI Taxonomy" id="765915"/>
    <lineage>
        <taxon>Eukaryota</taxon>
        <taxon>Fungi</taxon>
        <taxon>Fungi incertae sedis</taxon>
        <taxon>Blastocladiomycota</taxon>
        <taxon>Blastocladiomycetes</taxon>
        <taxon>Blastocladiales</taxon>
        <taxon>Catenariaceae</taxon>
        <taxon>Catenaria</taxon>
    </lineage>
</organism>
<feature type="compositionally biased region" description="Low complexity" evidence="1">
    <location>
        <begin position="38"/>
        <end position="51"/>
    </location>
</feature>
<accession>A0A1Y2HHG0</accession>
<feature type="compositionally biased region" description="Pro residues" evidence="1">
    <location>
        <begin position="52"/>
        <end position="64"/>
    </location>
</feature>
<keyword evidence="2" id="KW-0812">Transmembrane</keyword>
<feature type="region of interest" description="Disordered" evidence="1">
    <location>
        <begin position="23"/>
        <end position="77"/>
    </location>
</feature>
<sequence length="294" mass="31951">MTSNRLLRNSTWTRAVPRHASTAAVSLTLTGTRSHPYPLRTGRPSSRSLSTSPPPPPPSSPATPPQTQQQPVVRAPMMGPTTARDKLEYAKAQATRIGRYVLFGTGAYAIYWIATEVTGFFVGFSLLDVGEIGFFIGGAFSTLLLGAALVGTRRLGVRSPQRAIHATLQRLELDPTLRTRMGGHVRLGGFQAAAHVGGFKLKPLPVAPAQAQSMVGKWAGKMVVPQWTGPQRLNLVFHLHGPTTSAVVSADLTRRFRGPYTYRSLVVDVDSTGERLVYQGTERDVLFKGLLRLR</sequence>
<evidence type="ECO:0000313" key="3">
    <source>
        <dbReference type="EMBL" id="ORZ33434.1"/>
    </source>
</evidence>
<proteinExistence type="predicted"/>
<dbReference type="AlphaFoldDB" id="A0A1Y2HHG0"/>
<keyword evidence="2" id="KW-0472">Membrane</keyword>
<name>A0A1Y2HHG0_9FUNG</name>